<reference evidence="1 2" key="1">
    <citation type="submission" date="2018-04" db="EMBL/GenBank/DDBJ databases">
        <title>Genome sequencing of Flavobacterium sp. HYN0059.</title>
        <authorList>
            <person name="Yi H."/>
            <person name="Baek C."/>
        </authorList>
    </citation>
    <scope>NUCLEOTIDE SEQUENCE [LARGE SCALE GENOMIC DNA]</scope>
    <source>
        <strain evidence="1 2">HYN0059</strain>
    </source>
</reference>
<protein>
    <submittedName>
        <fullName evidence="1">Uncharacterized protein</fullName>
    </submittedName>
</protein>
<dbReference type="EMBL" id="CP029186">
    <property type="protein sequence ID" value="AWH84907.1"/>
    <property type="molecule type" value="Genomic_DNA"/>
</dbReference>
<dbReference type="KEGG" id="falb:HYN59_07110"/>
<gene>
    <name evidence="1" type="ORF">HYN59_07110</name>
</gene>
<evidence type="ECO:0000313" key="1">
    <source>
        <dbReference type="EMBL" id="AWH84907.1"/>
    </source>
</evidence>
<organism evidence="1 2">
    <name type="scientific">Flavobacterium album</name>
    <dbReference type="NCBI Taxonomy" id="2175091"/>
    <lineage>
        <taxon>Bacteria</taxon>
        <taxon>Pseudomonadati</taxon>
        <taxon>Bacteroidota</taxon>
        <taxon>Flavobacteriia</taxon>
        <taxon>Flavobacteriales</taxon>
        <taxon>Flavobacteriaceae</taxon>
        <taxon>Flavobacterium</taxon>
    </lineage>
</organism>
<name>A0A2S1QWW6_9FLAO</name>
<sequence>MSLQNNYIWHFNFNNINRMKKFNVVAGIVMAFSPLFMDAQINQTPLNTGGARGQIITSAEKPMAAVGSMYINERYMPAKVSGNEQIVLVRYNAYSDYFEMSNPQEGKTMTLPKQPNVTITMSATGEVYSLQQYKNEEGEETMGYLNVISDSPKVKIFKRERIYLQPGKIADNSYSTSKPATYKRADDEFYVKINDGETVFVSGKKDVANLVPGKSKEVLDFIKKNKLDLEKATDLQQLSGYLQTIL</sequence>
<proteinExistence type="predicted"/>
<keyword evidence="2" id="KW-1185">Reference proteome</keyword>
<dbReference type="AlphaFoldDB" id="A0A2S1QWW6"/>
<accession>A0A2S1QWW6</accession>
<evidence type="ECO:0000313" key="2">
    <source>
        <dbReference type="Proteomes" id="UP000244929"/>
    </source>
</evidence>
<dbReference type="Proteomes" id="UP000244929">
    <property type="component" value="Chromosome"/>
</dbReference>